<dbReference type="GO" id="GO:0000105">
    <property type="term" value="P:L-histidine biosynthetic process"/>
    <property type="evidence" value="ECO:0007669"/>
    <property type="project" value="InterPro"/>
</dbReference>
<dbReference type="InterPro" id="IPR013820">
    <property type="entry name" value="ATP_PRibTrfase_cat"/>
</dbReference>
<dbReference type="Pfam" id="PF01634">
    <property type="entry name" value="HisG"/>
    <property type="match status" value="1"/>
</dbReference>
<dbReference type="Proteomes" id="UP000228711">
    <property type="component" value="Unassembled WGS sequence"/>
</dbReference>
<evidence type="ECO:0000313" key="2">
    <source>
        <dbReference type="EMBL" id="PIS41498.1"/>
    </source>
</evidence>
<feature type="domain" description="ATP phosphoribosyltransferase catalytic" evidence="1">
    <location>
        <begin position="43"/>
        <end position="212"/>
    </location>
</feature>
<protein>
    <recommendedName>
        <fullName evidence="1">ATP phosphoribosyltransferase catalytic domain-containing protein</fullName>
    </recommendedName>
</protein>
<gene>
    <name evidence="2" type="ORF">COT25_02800</name>
</gene>
<comment type="caution">
    <text evidence="2">The sequence shown here is derived from an EMBL/GenBank/DDBJ whole genome shotgun (WGS) entry which is preliminary data.</text>
</comment>
<organism evidence="2 3">
    <name type="scientific">Candidatus Kerfeldbacteria bacterium CG08_land_8_20_14_0_20_42_7</name>
    <dbReference type="NCBI Taxonomy" id="2014245"/>
    <lineage>
        <taxon>Bacteria</taxon>
        <taxon>Candidatus Kerfeldiibacteriota</taxon>
    </lineage>
</organism>
<dbReference type="GO" id="GO:0005737">
    <property type="term" value="C:cytoplasm"/>
    <property type="evidence" value="ECO:0007669"/>
    <property type="project" value="InterPro"/>
</dbReference>
<dbReference type="GO" id="GO:0003879">
    <property type="term" value="F:ATP phosphoribosyltransferase activity"/>
    <property type="evidence" value="ECO:0007669"/>
    <property type="project" value="InterPro"/>
</dbReference>
<reference evidence="3" key="1">
    <citation type="submission" date="2017-09" db="EMBL/GenBank/DDBJ databases">
        <title>Depth-based differentiation of microbial function through sediment-hosted aquifers and enrichment of novel symbionts in the deep terrestrial subsurface.</title>
        <authorList>
            <person name="Probst A.J."/>
            <person name="Ladd B."/>
            <person name="Jarett J.K."/>
            <person name="Geller-Mcgrath D.E."/>
            <person name="Sieber C.M.K."/>
            <person name="Emerson J.B."/>
            <person name="Anantharaman K."/>
            <person name="Thomas B.C."/>
            <person name="Malmstrom R."/>
            <person name="Stieglmeier M."/>
            <person name="Klingl A."/>
            <person name="Woyke T."/>
            <person name="Ryan C.M."/>
            <person name="Banfield J.F."/>
        </authorList>
    </citation>
    <scope>NUCLEOTIDE SEQUENCE [LARGE SCALE GENOMIC DNA]</scope>
</reference>
<evidence type="ECO:0000313" key="3">
    <source>
        <dbReference type="Proteomes" id="UP000228711"/>
    </source>
</evidence>
<evidence type="ECO:0000259" key="1">
    <source>
        <dbReference type="Pfam" id="PF01634"/>
    </source>
</evidence>
<sequence length="253" mass="29060">MYATLKTSGIDVPDYLTVEQHRRYSFKHTLPSKGSILFFVDNPRDLIYRIAENLCDAVITGSDYVRDWKIFQKAQTHLPKKWQELTVHKFLKFENITACTGRLNFLVHESCGIPTLDEFFYQTHNPVCFTKFPYLASRKIQKSRGYTSKYHSVLPQLLATFFSTRGTHGVQFPIIYSHGLTESKAITNKNVIIYDIMCSGKTSNLNNLKSIYQDHELIYVGLFGINKTNPDNNTARLLTEFTQLLKAGITKTV</sequence>
<dbReference type="EMBL" id="PEXV01000093">
    <property type="protein sequence ID" value="PIS41498.1"/>
    <property type="molecule type" value="Genomic_DNA"/>
</dbReference>
<accession>A0A2H0YSM2</accession>
<dbReference type="AlphaFoldDB" id="A0A2H0YSM2"/>
<proteinExistence type="predicted"/>
<dbReference type="Gene3D" id="3.40.190.10">
    <property type="entry name" value="Periplasmic binding protein-like II"/>
    <property type="match status" value="2"/>
</dbReference>
<name>A0A2H0YSM2_9BACT</name>